<feature type="transmembrane region" description="Helical" evidence="2">
    <location>
        <begin position="689"/>
        <end position="711"/>
    </location>
</feature>
<keyword evidence="2" id="KW-0472">Membrane</keyword>
<evidence type="ECO:0000313" key="4">
    <source>
        <dbReference type="EMBL" id="MCP2256952.1"/>
    </source>
</evidence>
<feature type="transmembrane region" description="Helical" evidence="2">
    <location>
        <begin position="612"/>
        <end position="635"/>
    </location>
</feature>
<feature type="transmembrane region" description="Helical" evidence="2">
    <location>
        <begin position="39"/>
        <end position="60"/>
    </location>
</feature>
<evidence type="ECO:0000256" key="1">
    <source>
        <dbReference type="SAM" id="MobiDB-lite"/>
    </source>
</evidence>
<feature type="domain" description="Transglutaminase-like" evidence="3">
    <location>
        <begin position="471"/>
        <end position="540"/>
    </location>
</feature>
<feature type="transmembrane region" description="Helical" evidence="2">
    <location>
        <begin position="12"/>
        <end position="33"/>
    </location>
</feature>
<organism evidence="4 5">
    <name type="scientific">Streptoalloteichus tenebrarius (strain ATCC 17920 / DSM 40477 / JCM 4838 / CBS 697.72 / NBRC 16177 / NCIMB 11028 / NRRL B-12390 / A12253. 1 / ISP 5477)</name>
    <name type="common">Streptomyces tenebrarius</name>
    <dbReference type="NCBI Taxonomy" id="1933"/>
    <lineage>
        <taxon>Bacteria</taxon>
        <taxon>Bacillati</taxon>
        <taxon>Actinomycetota</taxon>
        <taxon>Actinomycetes</taxon>
        <taxon>Pseudonocardiales</taxon>
        <taxon>Pseudonocardiaceae</taxon>
        <taxon>Streptoalloteichus</taxon>
    </lineage>
</organism>
<gene>
    <name evidence="4" type="ORF">LX15_000635</name>
</gene>
<feature type="transmembrane region" description="Helical" evidence="2">
    <location>
        <begin position="123"/>
        <end position="144"/>
    </location>
</feature>
<proteinExistence type="predicted"/>
<dbReference type="Proteomes" id="UP001205311">
    <property type="component" value="Unassembled WGS sequence"/>
</dbReference>
<dbReference type="SMART" id="SM00460">
    <property type="entry name" value="TGc"/>
    <property type="match status" value="1"/>
</dbReference>
<dbReference type="RefSeq" id="WP_253667914.1">
    <property type="nucleotide sequence ID" value="NZ_JAMTCP010000002.1"/>
</dbReference>
<keyword evidence="5" id="KW-1185">Reference proteome</keyword>
<keyword evidence="2" id="KW-0812">Transmembrane</keyword>
<keyword evidence="2" id="KW-1133">Transmembrane helix</keyword>
<dbReference type="EMBL" id="JAMTCP010000002">
    <property type="protein sequence ID" value="MCP2256952.1"/>
    <property type="molecule type" value="Genomic_DNA"/>
</dbReference>
<feature type="transmembrane region" description="Helical" evidence="2">
    <location>
        <begin position="151"/>
        <end position="168"/>
    </location>
</feature>
<feature type="compositionally biased region" description="Low complexity" evidence="1">
    <location>
        <begin position="553"/>
        <end position="588"/>
    </location>
</feature>
<feature type="transmembrane region" description="Helical" evidence="2">
    <location>
        <begin position="72"/>
        <end position="92"/>
    </location>
</feature>
<dbReference type="Pfam" id="PF11992">
    <property type="entry name" value="TgpA_N"/>
    <property type="match status" value="1"/>
</dbReference>
<sequence length="836" mass="86343">MSDGARRRGARIPLAPVAAAAAVVGAATALSGVLAGGQWLAFVTVAAAVVAASGMALRALRLPALGVAVGQMVALCCLLTGLFAQHAVLVVLPSPAVAGELQELLRQSVEQVRTGVPPVASTPAMMCLVTVAVGLVAIVVDTLAVEAEAPAASGLVLLCVFAVPASLADELLPWWSFVLGALGFAVLLAADGQHRHQEWRGRVGASGGGRSGVAPTATAIGGLSVVVALLVGSSMTFVGTAGRLPGADAEGGGDGSTGIGLQPFTSLRGQLDRGRRVELFRVRGLDESRYLRAMTLRRFEPGRGWVLDGVGEGVPVRGALPAREPRPPGSRVVAVDIEPLGYRDYWLPVYGVPLALPELDGSWRYDSTAGAVFSQRNQRPERYVEQAVLTNPSPEQLRGLPSGATSVDPAYVERPEVDQKVVDLARRITLDARSDFDKALALQDYFVTPANGFRYSLQTAGVGGDALTDFLFHGRAGYCEQYASAMAVMLRALDVPSRVAVGFTAGTSAGDHRVITTDDAHAWVEVYFPGQGWTMFDPTPLDNDRRATPPHLGTGAPTTSGTPAPTTTGAAPTSSAAPSGTAGARPSATPGPVGQRAGDRAAVSAPPPPVRYSLSGLLGVLGALALLLPVVLAVVATRAARGTRAGSATGSPTVVSARAGGPASWALGGALLVFAALAGLAPASWWPPVFVWSLLTALLVALALGALPSVLRDAQRRARLGAVAAGGPGATEAAWQELLAESWDRGAAVSGSDTVRGAARKLAREHRLDEAGQRALRVVITTVERDWYGGQPSSGQELPAAVGEVRESLRRNAPLALRAKILPRSVLRPRGRPNDG</sequence>
<name>A0ABT1HN59_STRSD</name>
<feature type="transmembrane region" description="Helical" evidence="2">
    <location>
        <begin position="174"/>
        <end position="192"/>
    </location>
</feature>
<dbReference type="InterPro" id="IPR038765">
    <property type="entry name" value="Papain-like_cys_pep_sf"/>
</dbReference>
<comment type="caution">
    <text evidence="4">The sequence shown here is derived from an EMBL/GenBank/DDBJ whole genome shotgun (WGS) entry which is preliminary data.</text>
</comment>
<reference evidence="4 5" key="1">
    <citation type="submission" date="2022-06" db="EMBL/GenBank/DDBJ databases">
        <title>Genomic Encyclopedia of Archaeal and Bacterial Type Strains, Phase II (KMG-II): from individual species to whole genera.</title>
        <authorList>
            <person name="Goeker M."/>
        </authorList>
    </citation>
    <scope>NUCLEOTIDE SEQUENCE [LARGE SCALE GENOMIC DNA]</scope>
    <source>
        <strain evidence="4 5">DSM 40477</strain>
    </source>
</reference>
<feature type="region of interest" description="Disordered" evidence="1">
    <location>
        <begin position="538"/>
        <end position="605"/>
    </location>
</feature>
<dbReference type="InterPro" id="IPR002931">
    <property type="entry name" value="Transglutaminase-like"/>
</dbReference>
<dbReference type="SUPFAM" id="SSF54001">
    <property type="entry name" value="Cysteine proteinases"/>
    <property type="match status" value="1"/>
</dbReference>
<protein>
    <submittedName>
        <fullName evidence="4">Transglutaminase-like superfamily protein</fullName>
    </submittedName>
</protein>
<evidence type="ECO:0000256" key="2">
    <source>
        <dbReference type="SAM" id="Phobius"/>
    </source>
</evidence>
<dbReference type="PANTHER" id="PTHR42736:SF1">
    <property type="entry name" value="PROTEIN-GLUTAMINE GAMMA-GLUTAMYLTRANSFERASE"/>
    <property type="match status" value="1"/>
</dbReference>
<feature type="transmembrane region" description="Helical" evidence="2">
    <location>
        <begin position="213"/>
        <end position="235"/>
    </location>
</feature>
<dbReference type="Pfam" id="PF01841">
    <property type="entry name" value="Transglut_core"/>
    <property type="match status" value="1"/>
</dbReference>
<evidence type="ECO:0000313" key="5">
    <source>
        <dbReference type="Proteomes" id="UP001205311"/>
    </source>
</evidence>
<dbReference type="InterPro" id="IPR021878">
    <property type="entry name" value="TgpA_N"/>
</dbReference>
<feature type="transmembrane region" description="Helical" evidence="2">
    <location>
        <begin position="665"/>
        <end position="683"/>
    </location>
</feature>
<evidence type="ECO:0000259" key="3">
    <source>
        <dbReference type="SMART" id="SM00460"/>
    </source>
</evidence>
<dbReference type="Gene3D" id="3.10.620.30">
    <property type="match status" value="1"/>
</dbReference>
<dbReference type="PANTHER" id="PTHR42736">
    <property type="entry name" value="PROTEIN-GLUTAMINE GAMMA-GLUTAMYLTRANSFERASE"/>
    <property type="match status" value="1"/>
</dbReference>
<dbReference type="InterPro" id="IPR052901">
    <property type="entry name" value="Bact_TGase-like"/>
</dbReference>
<accession>A0ABT1HN59</accession>